<accession>A0A7J8J6P9</accession>
<evidence type="ECO:0000313" key="3">
    <source>
        <dbReference type="Proteomes" id="UP000550707"/>
    </source>
</evidence>
<gene>
    <name evidence="2" type="ORF">HJG59_009693</name>
</gene>
<dbReference type="EMBL" id="JACASF010000002">
    <property type="protein sequence ID" value="KAF6492503.1"/>
    <property type="molecule type" value="Genomic_DNA"/>
</dbReference>
<reference evidence="2 3" key="1">
    <citation type="journal article" date="2020" name="Nature">
        <title>Six reference-quality genomes reveal evolution of bat adaptations.</title>
        <authorList>
            <person name="Jebb D."/>
            <person name="Huang Z."/>
            <person name="Pippel M."/>
            <person name="Hughes G.M."/>
            <person name="Lavrichenko K."/>
            <person name="Devanna P."/>
            <person name="Winkler S."/>
            <person name="Jermiin L.S."/>
            <person name="Skirmuntt E.C."/>
            <person name="Katzourakis A."/>
            <person name="Burkitt-Gray L."/>
            <person name="Ray D.A."/>
            <person name="Sullivan K.A.M."/>
            <person name="Roscito J.G."/>
            <person name="Kirilenko B.M."/>
            <person name="Davalos L.M."/>
            <person name="Corthals A.P."/>
            <person name="Power M.L."/>
            <person name="Jones G."/>
            <person name="Ransome R.D."/>
            <person name="Dechmann D.K.N."/>
            <person name="Locatelli A.G."/>
            <person name="Puechmaille S.J."/>
            <person name="Fedrigo O."/>
            <person name="Jarvis E.D."/>
            <person name="Hiller M."/>
            <person name="Vernes S.C."/>
            <person name="Myers E.W."/>
            <person name="Teeling E.C."/>
        </authorList>
    </citation>
    <scope>NUCLEOTIDE SEQUENCE [LARGE SCALE GENOMIC DNA]</scope>
    <source>
        <strain evidence="2">MMolMol1</strain>
        <tissue evidence="2">Muscle</tissue>
    </source>
</reference>
<feature type="region of interest" description="Disordered" evidence="1">
    <location>
        <begin position="1"/>
        <end position="24"/>
    </location>
</feature>
<keyword evidence="3" id="KW-1185">Reference proteome</keyword>
<evidence type="ECO:0000313" key="2">
    <source>
        <dbReference type="EMBL" id="KAF6492503.1"/>
    </source>
</evidence>
<organism evidence="2 3">
    <name type="scientific">Molossus molossus</name>
    <name type="common">Pallas' mastiff bat</name>
    <name type="synonym">Vespertilio molossus</name>
    <dbReference type="NCBI Taxonomy" id="27622"/>
    <lineage>
        <taxon>Eukaryota</taxon>
        <taxon>Metazoa</taxon>
        <taxon>Chordata</taxon>
        <taxon>Craniata</taxon>
        <taxon>Vertebrata</taxon>
        <taxon>Euteleostomi</taxon>
        <taxon>Mammalia</taxon>
        <taxon>Eutheria</taxon>
        <taxon>Laurasiatheria</taxon>
        <taxon>Chiroptera</taxon>
        <taxon>Yangochiroptera</taxon>
        <taxon>Molossidae</taxon>
        <taxon>Molossus</taxon>
    </lineage>
</organism>
<protein>
    <submittedName>
        <fullName evidence="2">Uncharacterized protein</fullName>
    </submittedName>
</protein>
<dbReference type="AlphaFoldDB" id="A0A7J8J6P9"/>
<evidence type="ECO:0000256" key="1">
    <source>
        <dbReference type="SAM" id="MobiDB-lite"/>
    </source>
</evidence>
<name>A0A7J8J6P9_MOLMO</name>
<proteinExistence type="predicted"/>
<comment type="caution">
    <text evidence="2">The sequence shown here is derived from an EMBL/GenBank/DDBJ whole genome shotgun (WGS) entry which is preliminary data.</text>
</comment>
<sequence length="161" mass="17094">MQLGDRPQSFPHPTPGQGGNSEVNSQNAHSRYLFFKAPWEVCLPSGLTSPLPHQSNLGPPPTKLSALESLSRSLLWQGGIPDEAMSLPKKKNIAALAGLAQRLEHRTARRDRGSVPAKGTYLGCSLSLALVGCAGGDHSMCPFHIDVSLSLCSSLSPSHCT</sequence>
<dbReference type="Proteomes" id="UP000550707">
    <property type="component" value="Unassembled WGS sequence"/>
</dbReference>
<dbReference type="InParanoid" id="A0A7J8J6P9"/>